<keyword evidence="1" id="KW-1133">Transmembrane helix</keyword>
<organism evidence="2 3">
    <name type="scientific">Qipengyuania pacifica</name>
    <dbReference type="NCBI Taxonomy" id="2860199"/>
    <lineage>
        <taxon>Bacteria</taxon>
        <taxon>Pseudomonadati</taxon>
        <taxon>Pseudomonadota</taxon>
        <taxon>Alphaproteobacteria</taxon>
        <taxon>Sphingomonadales</taxon>
        <taxon>Erythrobacteraceae</taxon>
        <taxon>Qipengyuania</taxon>
    </lineage>
</organism>
<keyword evidence="1" id="KW-0812">Transmembrane</keyword>
<gene>
    <name evidence="2" type="ORF">K3177_01720</name>
</gene>
<evidence type="ECO:0000313" key="2">
    <source>
        <dbReference type="EMBL" id="MBX7487223.1"/>
    </source>
</evidence>
<comment type="caution">
    <text evidence="2">The sequence shown here is derived from an EMBL/GenBank/DDBJ whole genome shotgun (WGS) entry which is preliminary data.</text>
</comment>
<dbReference type="RefSeq" id="WP_158246634.1">
    <property type="nucleotide sequence ID" value="NZ_JAIGNQ010000001.1"/>
</dbReference>
<reference evidence="2 3" key="1">
    <citation type="submission" date="2021-08" db="EMBL/GenBank/DDBJ databases">
        <title>Comparative Genomics Analysis of the Genus Qipengyuania Reveals Extensive Genetic Diversity and Metabolic Versatility, Including the Description of Fifteen Novel Species.</title>
        <authorList>
            <person name="Liu Y."/>
        </authorList>
    </citation>
    <scope>NUCLEOTIDE SEQUENCE [LARGE SCALE GENOMIC DNA]</scope>
    <source>
        <strain evidence="2 3">GH25</strain>
    </source>
</reference>
<keyword evidence="1" id="KW-0472">Membrane</keyword>
<keyword evidence="3" id="KW-1185">Reference proteome</keyword>
<dbReference type="Proteomes" id="UP000776651">
    <property type="component" value="Unassembled WGS sequence"/>
</dbReference>
<sequence length="58" mass="6095">MKVRRIALAYGSLIIAAAMLMVHLEVSDGIALTVTIGLAVIALTHMRKVGGRSCESVS</sequence>
<evidence type="ECO:0000256" key="1">
    <source>
        <dbReference type="SAM" id="Phobius"/>
    </source>
</evidence>
<evidence type="ECO:0000313" key="3">
    <source>
        <dbReference type="Proteomes" id="UP000776651"/>
    </source>
</evidence>
<proteinExistence type="predicted"/>
<feature type="transmembrane region" description="Helical" evidence="1">
    <location>
        <begin position="7"/>
        <end position="24"/>
    </location>
</feature>
<dbReference type="EMBL" id="JAIGNQ010000001">
    <property type="protein sequence ID" value="MBX7487223.1"/>
    <property type="molecule type" value="Genomic_DNA"/>
</dbReference>
<protein>
    <submittedName>
        <fullName evidence="2">Uncharacterized protein</fullName>
    </submittedName>
</protein>
<accession>A0ABS7JC54</accession>
<name>A0ABS7JC54_9SPHN</name>
<feature type="transmembrane region" description="Helical" evidence="1">
    <location>
        <begin position="30"/>
        <end position="46"/>
    </location>
</feature>